<evidence type="ECO:0000256" key="4">
    <source>
        <dbReference type="SAM" id="Coils"/>
    </source>
</evidence>
<dbReference type="InterPro" id="IPR002110">
    <property type="entry name" value="Ankyrin_rpt"/>
</dbReference>
<feature type="repeat" description="ANK" evidence="3">
    <location>
        <begin position="76"/>
        <end position="108"/>
    </location>
</feature>
<keyword evidence="6" id="KW-1185">Reference proteome</keyword>
<dbReference type="Gene3D" id="1.25.40.20">
    <property type="entry name" value="Ankyrin repeat-containing domain"/>
    <property type="match status" value="2"/>
</dbReference>
<dbReference type="PROSITE" id="PS50088">
    <property type="entry name" value="ANK_REPEAT"/>
    <property type="match status" value="2"/>
</dbReference>
<proteinExistence type="predicted"/>
<reference evidence="5" key="1">
    <citation type="submission" date="2021-02" db="EMBL/GenBank/DDBJ databases">
        <authorList>
            <person name="Dougan E. K."/>
            <person name="Rhodes N."/>
            <person name="Thang M."/>
            <person name="Chan C."/>
        </authorList>
    </citation>
    <scope>NUCLEOTIDE SEQUENCE</scope>
</reference>
<dbReference type="SMART" id="SM00248">
    <property type="entry name" value="ANK"/>
    <property type="match status" value="3"/>
</dbReference>
<sequence>MAGGALDFTEYDLDQWENAVSDDESAEFARIQEERQRRRTASQALEPIWNAAESGNLEILSALGVGSPRVNAKDMDGFTPAAHAVFAGQLEAFKLLVSKGANLLAGDTFEGSPLKTVIRFCVEEVYVPHAADPHAFLAATPPEYLTYCLVGSGLAASHEFALKESRLKGLTMVVQMAGPGCINMPCRYKQKTPVHYAAAAKNTAALRFLIDAWADLSAKDKEGKTALQCAQGAAVALLHGAARERRLSVLKPLVLYHHQSPSSPHGQEACTRRAYLKPGLGGQVREGIEIWTQLTSVAGSRVLEFLLGGPVCIKQTWLHKHFVEVATLTHEVSLLQSRVRDLEQSLAREQETCARFKMLLSTSGMDTAGRSRQLNCWNCWAFCR</sequence>
<keyword evidence="2 3" id="KW-0040">ANK repeat</keyword>
<evidence type="ECO:0000313" key="6">
    <source>
        <dbReference type="Proteomes" id="UP000604046"/>
    </source>
</evidence>
<evidence type="ECO:0000256" key="3">
    <source>
        <dbReference type="PROSITE-ProRule" id="PRU00023"/>
    </source>
</evidence>
<dbReference type="GO" id="GO:0005634">
    <property type="term" value="C:nucleus"/>
    <property type="evidence" value="ECO:0007669"/>
    <property type="project" value="TreeGrafter"/>
</dbReference>
<accession>A0A812MMQ8</accession>
<dbReference type="PANTHER" id="PTHR24124">
    <property type="entry name" value="ANKYRIN REPEAT FAMILY A"/>
    <property type="match status" value="1"/>
</dbReference>
<dbReference type="PANTHER" id="PTHR24124:SF14">
    <property type="entry name" value="CHROMOSOME UNDETERMINED SCAFFOLD_25, WHOLE GENOME SHOTGUN SEQUENCE"/>
    <property type="match status" value="1"/>
</dbReference>
<dbReference type="SUPFAM" id="SSF48403">
    <property type="entry name" value="Ankyrin repeat"/>
    <property type="match status" value="1"/>
</dbReference>
<protein>
    <submittedName>
        <fullName evidence="5">Tnks protein</fullName>
    </submittedName>
</protein>
<dbReference type="PROSITE" id="PS50297">
    <property type="entry name" value="ANK_REP_REGION"/>
    <property type="match status" value="2"/>
</dbReference>
<gene>
    <name evidence="5" type="primary">Tnks</name>
    <name evidence="5" type="ORF">SNAT2548_LOCUS14402</name>
</gene>
<dbReference type="Proteomes" id="UP000604046">
    <property type="component" value="Unassembled WGS sequence"/>
</dbReference>
<evidence type="ECO:0000256" key="1">
    <source>
        <dbReference type="ARBA" id="ARBA00022737"/>
    </source>
</evidence>
<dbReference type="AlphaFoldDB" id="A0A812MMQ8"/>
<dbReference type="EMBL" id="CAJNDS010001668">
    <property type="protein sequence ID" value="CAE7271406.1"/>
    <property type="molecule type" value="Genomic_DNA"/>
</dbReference>
<keyword evidence="4" id="KW-0175">Coiled coil</keyword>
<evidence type="ECO:0000256" key="2">
    <source>
        <dbReference type="ARBA" id="ARBA00023043"/>
    </source>
</evidence>
<dbReference type="OrthoDB" id="823504at2759"/>
<dbReference type="InterPro" id="IPR036770">
    <property type="entry name" value="Ankyrin_rpt-contain_sf"/>
</dbReference>
<feature type="repeat" description="ANK" evidence="3">
    <location>
        <begin position="189"/>
        <end position="221"/>
    </location>
</feature>
<evidence type="ECO:0000313" key="5">
    <source>
        <dbReference type="EMBL" id="CAE7271406.1"/>
    </source>
</evidence>
<organism evidence="5 6">
    <name type="scientific">Symbiodinium natans</name>
    <dbReference type="NCBI Taxonomy" id="878477"/>
    <lineage>
        <taxon>Eukaryota</taxon>
        <taxon>Sar</taxon>
        <taxon>Alveolata</taxon>
        <taxon>Dinophyceae</taxon>
        <taxon>Suessiales</taxon>
        <taxon>Symbiodiniaceae</taxon>
        <taxon>Symbiodinium</taxon>
    </lineage>
</organism>
<dbReference type="GO" id="GO:0010468">
    <property type="term" value="P:regulation of gene expression"/>
    <property type="evidence" value="ECO:0007669"/>
    <property type="project" value="TreeGrafter"/>
</dbReference>
<feature type="coiled-coil region" evidence="4">
    <location>
        <begin position="325"/>
        <end position="352"/>
    </location>
</feature>
<name>A0A812MMQ8_9DINO</name>
<dbReference type="Pfam" id="PF00023">
    <property type="entry name" value="Ank"/>
    <property type="match status" value="2"/>
</dbReference>
<keyword evidence="1" id="KW-0677">Repeat</keyword>
<comment type="caution">
    <text evidence="5">The sequence shown here is derived from an EMBL/GenBank/DDBJ whole genome shotgun (WGS) entry which is preliminary data.</text>
</comment>